<dbReference type="Proteomes" id="UP001652625">
    <property type="component" value="Chromosome 12"/>
</dbReference>
<name>A0ABM4D296_HYDVU</name>
<sequence>MHHLFWMTFGAVLLAENIVLLTMNYKNMVNGDFNESEINYDEFQNNKVVQRVYSPSLRQKRWEHTERLESSNPTTKILQYFSKQTICVDTSLINCSLIGVVSKNLSEIVANGSIITNYQDVNFITVILENIVSVFLNATATEQVFIDVLQTIDNVLDSNVTCIAESQIKTSSSTRILKVLTEFALIFSKQLNNSISFCKVNVGFHIKKVKKGNIIISAQQLPDNSVKISFNNDAGFIKKTYAVMKLPSDVFYDENEVIYSYFFRYDFFLLDENYLIQLLKMSGFHQRFLQSTILSASVVNRNVSNLRNPVVIKFKKTHKGLGASSCKYWDENVETGFTNVYGKWLTTGCYRNETGINNDIFTCFCDHLTNFAVLLDINQNSDNPLALKIIAYIGCGVSLLGLGLSLLTLATFRNLRKKLPQKILICLCISLIGLLLVFLIGAEKTSPRQHCQIIAAALHYFILTTFCWMLVEAFNFHRSLVAVFNKSSDESIFRNANVIAWGVPALVVIITGALKPDQLGNHKICVVRGNPFYFTVLLPVCLILLVNFIVLVIIMLSLSTKNETTNKATGNKNNISRAKISFMCSTLLGSSWVFGVLAVKDFSTVFQWLFCVSTSFQGFFIFVFYILRNKKVFVELQFWLLRYRQYKVSSNVVESKINKK</sequence>
<dbReference type="PRINTS" id="PR00249">
    <property type="entry name" value="GPCRSECRETIN"/>
</dbReference>
<feature type="transmembrane region" description="Helical" evidence="6">
    <location>
        <begin position="492"/>
        <end position="514"/>
    </location>
</feature>
<evidence type="ECO:0000256" key="6">
    <source>
        <dbReference type="SAM" id="Phobius"/>
    </source>
</evidence>
<dbReference type="RefSeq" id="XP_065668367.1">
    <property type="nucleotide sequence ID" value="XM_065812295.1"/>
</dbReference>
<keyword evidence="3 6" id="KW-1133">Transmembrane helix</keyword>
<reference evidence="11" key="1">
    <citation type="submission" date="2025-08" db="UniProtKB">
        <authorList>
            <consortium name="RefSeq"/>
        </authorList>
    </citation>
    <scope>IDENTIFICATION</scope>
</reference>
<evidence type="ECO:0000256" key="5">
    <source>
        <dbReference type="ARBA" id="ARBA00023157"/>
    </source>
</evidence>
<dbReference type="Gene3D" id="2.60.220.50">
    <property type="match status" value="1"/>
</dbReference>
<evidence type="ECO:0000259" key="9">
    <source>
        <dbReference type="PROSITE" id="PS50261"/>
    </source>
</evidence>
<dbReference type="PANTHER" id="PTHR45692">
    <property type="entry name" value="G_PROTEIN_RECEP_F2_4 DOMAIN-CONTAINING PROTEIN"/>
    <property type="match status" value="1"/>
</dbReference>
<feature type="transmembrane region" description="Helical" evidence="6">
    <location>
        <begin position="580"/>
        <end position="599"/>
    </location>
</feature>
<evidence type="ECO:0000259" key="8">
    <source>
        <dbReference type="PROSITE" id="PS50221"/>
    </source>
</evidence>
<dbReference type="SMART" id="SM00303">
    <property type="entry name" value="GPS"/>
    <property type="match status" value="1"/>
</dbReference>
<evidence type="ECO:0000313" key="11">
    <source>
        <dbReference type="RefSeq" id="XP_065668367.1"/>
    </source>
</evidence>
<evidence type="ECO:0000313" key="10">
    <source>
        <dbReference type="Proteomes" id="UP001652625"/>
    </source>
</evidence>
<feature type="domain" description="GAIN-B" evidence="8">
    <location>
        <begin position="212"/>
        <end position="381"/>
    </location>
</feature>
<keyword evidence="2 6" id="KW-0812">Transmembrane</keyword>
<dbReference type="Pfam" id="PF01825">
    <property type="entry name" value="GPS"/>
    <property type="match status" value="1"/>
</dbReference>
<evidence type="ECO:0000256" key="3">
    <source>
        <dbReference type="ARBA" id="ARBA00022989"/>
    </source>
</evidence>
<feature type="domain" description="G-protein coupled receptors family 2 profile 2" evidence="9">
    <location>
        <begin position="387"/>
        <end position="629"/>
    </location>
</feature>
<feature type="transmembrane region" description="Helical" evidence="6">
    <location>
        <begin position="453"/>
        <end position="471"/>
    </location>
</feature>
<keyword evidence="5" id="KW-1015">Disulfide bond</keyword>
<dbReference type="PROSITE" id="PS50221">
    <property type="entry name" value="GAIN_B"/>
    <property type="match status" value="1"/>
</dbReference>
<dbReference type="InterPro" id="IPR046338">
    <property type="entry name" value="GAIN_dom_sf"/>
</dbReference>
<evidence type="ECO:0000256" key="4">
    <source>
        <dbReference type="ARBA" id="ARBA00023136"/>
    </source>
</evidence>
<dbReference type="Gene3D" id="1.20.1070.10">
    <property type="entry name" value="Rhodopsin 7-helix transmembrane proteins"/>
    <property type="match status" value="1"/>
</dbReference>
<dbReference type="InterPro" id="IPR057244">
    <property type="entry name" value="GAIN_B"/>
</dbReference>
<feature type="transmembrane region" description="Helical" evidence="6">
    <location>
        <begin position="534"/>
        <end position="559"/>
    </location>
</feature>
<evidence type="ECO:0000256" key="7">
    <source>
        <dbReference type="SAM" id="SignalP"/>
    </source>
</evidence>
<dbReference type="InterPro" id="IPR000203">
    <property type="entry name" value="GPS"/>
</dbReference>
<evidence type="ECO:0000256" key="2">
    <source>
        <dbReference type="ARBA" id="ARBA00022692"/>
    </source>
</evidence>
<feature type="transmembrane region" description="Helical" evidence="6">
    <location>
        <begin position="423"/>
        <end position="441"/>
    </location>
</feature>
<dbReference type="Pfam" id="PF00002">
    <property type="entry name" value="7tm_2"/>
    <property type="match status" value="1"/>
</dbReference>
<organism evidence="10 11">
    <name type="scientific">Hydra vulgaris</name>
    <name type="common">Hydra</name>
    <name type="synonym">Hydra attenuata</name>
    <dbReference type="NCBI Taxonomy" id="6087"/>
    <lineage>
        <taxon>Eukaryota</taxon>
        <taxon>Metazoa</taxon>
        <taxon>Cnidaria</taxon>
        <taxon>Hydrozoa</taxon>
        <taxon>Hydroidolina</taxon>
        <taxon>Anthoathecata</taxon>
        <taxon>Aplanulata</taxon>
        <taxon>Hydridae</taxon>
        <taxon>Hydra</taxon>
    </lineage>
</organism>
<proteinExistence type="predicted"/>
<evidence type="ECO:0000256" key="1">
    <source>
        <dbReference type="ARBA" id="ARBA00004141"/>
    </source>
</evidence>
<feature type="signal peptide" evidence="7">
    <location>
        <begin position="1"/>
        <end position="15"/>
    </location>
</feature>
<dbReference type="CDD" id="cd15040">
    <property type="entry name" value="7tmB2_Adhesion"/>
    <property type="match status" value="1"/>
</dbReference>
<dbReference type="PROSITE" id="PS50261">
    <property type="entry name" value="G_PROTEIN_RECEP_F2_4"/>
    <property type="match status" value="1"/>
</dbReference>
<accession>A0ABM4D296</accession>
<dbReference type="InterPro" id="IPR017981">
    <property type="entry name" value="GPCR_2-like_7TM"/>
</dbReference>
<feature type="transmembrane region" description="Helical" evidence="6">
    <location>
        <begin position="389"/>
        <end position="411"/>
    </location>
</feature>
<keyword evidence="11" id="KW-0675">Receptor</keyword>
<keyword evidence="7" id="KW-0732">Signal</keyword>
<dbReference type="InterPro" id="IPR000832">
    <property type="entry name" value="GPCR_2_secretin-like"/>
</dbReference>
<keyword evidence="10" id="KW-1185">Reference proteome</keyword>
<dbReference type="PANTHER" id="PTHR45692:SF1">
    <property type="entry name" value="G-PROTEIN COUPLED RECEPTORS FAMILY 2 PROFILE 2 DOMAIN-CONTAINING PROTEIN"/>
    <property type="match status" value="1"/>
</dbReference>
<protein>
    <submittedName>
        <fullName evidence="11">Adhesion G-protein coupled receptor G2 isoform X2</fullName>
    </submittedName>
</protein>
<keyword evidence="4 6" id="KW-0472">Membrane</keyword>
<comment type="subcellular location">
    <subcellularLocation>
        <location evidence="1">Membrane</location>
        <topology evidence="1">Multi-pass membrane protein</topology>
    </subcellularLocation>
</comment>
<feature type="chain" id="PRO_5046850227" evidence="7">
    <location>
        <begin position="16"/>
        <end position="660"/>
    </location>
</feature>
<dbReference type="GeneID" id="124807958"/>
<gene>
    <name evidence="11" type="primary">LOC124807958</name>
</gene>
<feature type="transmembrane region" description="Helical" evidence="6">
    <location>
        <begin position="605"/>
        <end position="627"/>
    </location>
</feature>